<dbReference type="GO" id="GO:0005829">
    <property type="term" value="C:cytosol"/>
    <property type="evidence" value="ECO:0007669"/>
    <property type="project" value="TreeGrafter"/>
</dbReference>
<dbReference type="Gene3D" id="3.40.50.300">
    <property type="entry name" value="P-loop containing nucleotide triphosphate hydrolases"/>
    <property type="match status" value="1"/>
</dbReference>
<dbReference type="EC" id="5.6.2.3" evidence="11 12"/>
<sequence>MSNNSEYYEISSLSKYSNPNLEASLLGLVYINNQTASKIIPYLTKEDFTVREHALFFEVLKDLFLKNISINFDQLMFYKSKNKQYNFINFEFLLHIQDSAGLSNNIIQYLQELERLTKLRTIELKLSRVLNKLSTNTAVSESEVISELHDLLLNIDKSKTSQDFLTVEEVAKVVVDDLVKKRELNISNISGVPSGFEALDTLTQGFQPGEMIVLAARPGMGKTAFALNIAKNASSASRNKPAKKVVFFTLEMPSSQLVTRLFGISTEIDLYKFKKPSELSQEELDKITIHQKRHLNQLNLFIDESAKTDLPTLLWKCRRLAKTNGIDMIIIDYLQLLSVDSSKPSRDRQAEVATISRNLKTLALELKVPIIALSQLSREVEKREDKRPILSDLRESGTIEQDADIVLFLYRKNYYNKNKINFKDKDLSAQQKEMLEQGFIGDVTNLLIAKHRNGTQADINLLFRLNCGKFEDLYYKYDEVNDSFNFNKGDE</sequence>
<evidence type="ECO:0000256" key="7">
    <source>
        <dbReference type="ARBA" id="ARBA00022840"/>
    </source>
</evidence>
<name>A0A454AQ55_MYCBG</name>
<dbReference type="InterPro" id="IPR003593">
    <property type="entry name" value="AAA+_ATPase"/>
</dbReference>
<dbReference type="NCBIfam" id="TIGR00665">
    <property type="entry name" value="DnaB"/>
    <property type="match status" value="1"/>
</dbReference>
<keyword evidence="7 12" id="KW-0067">ATP-binding</keyword>
<dbReference type="Gene3D" id="1.10.860.10">
    <property type="entry name" value="DNAb Helicase, Chain A"/>
    <property type="match status" value="1"/>
</dbReference>
<dbReference type="EMBL" id="CP002188">
    <property type="protein sequence ID" value="ADR25185.1"/>
    <property type="molecule type" value="Genomic_DNA"/>
</dbReference>
<dbReference type="SUPFAM" id="SSF52540">
    <property type="entry name" value="P-loop containing nucleoside triphosphate hydrolases"/>
    <property type="match status" value="1"/>
</dbReference>
<comment type="catalytic activity">
    <reaction evidence="10 12">
        <text>ATP + H2O = ADP + phosphate + H(+)</text>
        <dbReference type="Rhea" id="RHEA:13065"/>
        <dbReference type="ChEBI" id="CHEBI:15377"/>
        <dbReference type="ChEBI" id="CHEBI:15378"/>
        <dbReference type="ChEBI" id="CHEBI:30616"/>
        <dbReference type="ChEBI" id="CHEBI:43474"/>
        <dbReference type="ChEBI" id="CHEBI:456216"/>
        <dbReference type="EC" id="5.6.2.3"/>
    </reaction>
</comment>
<keyword evidence="4 12" id="KW-0547">Nucleotide-binding</keyword>
<dbReference type="InterPro" id="IPR007694">
    <property type="entry name" value="DNA_helicase_DnaB-like_C"/>
</dbReference>
<evidence type="ECO:0000256" key="10">
    <source>
        <dbReference type="ARBA" id="ARBA00048954"/>
    </source>
</evidence>
<evidence type="ECO:0000256" key="4">
    <source>
        <dbReference type="ARBA" id="ARBA00022741"/>
    </source>
</evidence>
<evidence type="ECO:0000256" key="5">
    <source>
        <dbReference type="ARBA" id="ARBA00022801"/>
    </source>
</evidence>
<keyword evidence="8 12" id="KW-0238">DNA-binding</keyword>
<gene>
    <name evidence="14" type="primary">dnaC</name>
    <name evidence="14" type="ordered locus">MBOVPG45_0581</name>
</gene>
<comment type="similarity">
    <text evidence="1 12">Belongs to the helicase family. DnaB subfamily.</text>
</comment>
<keyword evidence="3 12" id="KW-0235">DNA replication</keyword>
<feature type="domain" description="SF4 helicase" evidence="13">
    <location>
        <begin position="185"/>
        <end position="477"/>
    </location>
</feature>
<accession>A0A454AQ55</accession>
<dbReference type="Pfam" id="PF03796">
    <property type="entry name" value="DnaB_C"/>
    <property type="match status" value="1"/>
</dbReference>
<dbReference type="GO" id="GO:0003677">
    <property type="term" value="F:DNA binding"/>
    <property type="evidence" value="ECO:0007669"/>
    <property type="project" value="UniProtKB-UniRule"/>
</dbReference>
<evidence type="ECO:0000313" key="15">
    <source>
        <dbReference type="Proteomes" id="UP000008713"/>
    </source>
</evidence>
<keyword evidence="5 12" id="KW-0378">Hydrolase</keyword>
<dbReference type="InterPro" id="IPR016136">
    <property type="entry name" value="DNA_helicase_N/primase_C"/>
</dbReference>
<dbReference type="OrthoDB" id="9773982at2"/>
<dbReference type="InterPro" id="IPR036185">
    <property type="entry name" value="DNA_heli_DnaB-like_N_sf"/>
</dbReference>
<dbReference type="Proteomes" id="UP000008713">
    <property type="component" value="Chromosome"/>
</dbReference>
<dbReference type="GO" id="GO:0006269">
    <property type="term" value="P:DNA replication, synthesis of primer"/>
    <property type="evidence" value="ECO:0007669"/>
    <property type="project" value="UniProtKB-UniRule"/>
</dbReference>
<keyword evidence="6 12" id="KW-0347">Helicase</keyword>
<evidence type="ECO:0000259" key="13">
    <source>
        <dbReference type="PROSITE" id="PS51199"/>
    </source>
</evidence>
<dbReference type="GO" id="GO:1990077">
    <property type="term" value="C:primosome complex"/>
    <property type="evidence" value="ECO:0007669"/>
    <property type="project" value="UniProtKB-UniRule"/>
</dbReference>
<dbReference type="GO" id="GO:0005524">
    <property type="term" value="F:ATP binding"/>
    <property type="evidence" value="ECO:0007669"/>
    <property type="project" value="UniProtKB-UniRule"/>
</dbReference>
<dbReference type="GO" id="GO:0016887">
    <property type="term" value="F:ATP hydrolysis activity"/>
    <property type="evidence" value="ECO:0007669"/>
    <property type="project" value="RHEA"/>
</dbReference>
<dbReference type="KEGG" id="mbv:MBOVPG45_0581"/>
<keyword evidence="2 12" id="KW-0639">Primosome</keyword>
<dbReference type="InterPro" id="IPR007692">
    <property type="entry name" value="DNA_helicase_DnaB"/>
</dbReference>
<evidence type="ECO:0000256" key="11">
    <source>
        <dbReference type="NCBIfam" id="TIGR00665"/>
    </source>
</evidence>
<dbReference type="InterPro" id="IPR007693">
    <property type="entry name" value="DNA_helicase_DnaB-like_N"/>
</dbReference>
<comment type="function">
    <text evidence="12">The main replicative DNA helicase, it participates in initiation and elongation during chromosome replication. Travels ahead of the DNA replisome, separating dsDNA into templates for DNA synthesis. A processive ATP-dependent 5'-3' DNA helicase it has DNA-dependent ATPase activity.</text>
</comment>
<dbReference type="GeneID" id="31507927"/>
<organism evidence="14 15">
    <name type="scientific">Mycoplasmopsis bovis (strain ATCC 25523 / DSM 22781 / NCTC 10131 / PG45)</name>
    <name type="common">Mycoplasma bovis</name>
    <dbReference type="NCBI Taxonomy" id="289397"/>
    <lineage>
        <taxon>Bacteria</taxon>
        <taxon>Bacillati</taxon>
        <taxon>Mycoplasmatota</taxon>
        <taxon>Mycoplasmoidales</taxon>
        <taxon>Metamycoplasmataceae</taxon>
        <taxon>Mycoplasmopsis</taxon>
    </lineage>
</organism>
<dbReference type="RefSeq" id="WP_013456407.1">
    <property type="nucleotide sequence ID" value="NC_014760.1"/>
</dbReference>
<dbReference type="SMART" id="SM00382">
    <property type="entry name" value="AAA"/>
    <property type="match status" value="1"/>
</dbReference>
<evidence type="ECO:0000256" key="6">
    <source>
        <dbReference type="ARBA" id="ARBA00022806"/>
    </source>
</evidence>
<evidence type="ECO:0000256" key="2">
    <source>
        <dbReference type="ARBA" id="ARBA00022515"/>
    </source>
</evidence>
<dbReference type="PANTHER" id="PTHR30153:SF2">
    <property type="entry name" value="REPLICATIVE DNA HELICASE"/>
    <property type="match status" value="1"/>
</dbReference>
<dbReference type="PANTHER" id="PTHR30153">
    <property type="entry name" value="REPLICATIVE DNA HELICASE DNAB"/>
    <property type="match status" value="1"/>
</dbReference>
<dbReference type="PROSITE" id="PS51199">
    <property type="entry name" value="SF4_HELICASE"/>
    <property type="match status" value="1"/>
</dbReference>
<dbReference type="Pfam" id="PF00772">
    <property type="entry name" value="DnaB"/>
    <property type="match status" value="1"/>
</dbReference>
<evidence type="ECO:0000313" key="14">
    <source>
        <dbReference type="EMBL" id="ADR25185.1"/>
    </source>
</evidence>
<dbReference type="SUPFAM" id="SSF48024">
    <property type="entry name" value="N-terminal domain of DnaB helicase"/>
    <property type="match status" value="1"/>
</dbReference>
<keyword evidence="9" id="KW-0413">Isomerase</keyword>
<dbReference type="GO" id="GO:0043139">
    <property type="term" value="F:5'-3' DNA helicase activity"/>
    <property type="evidence" value="ECO:0007669"/>
    <property type="project" value="UniProtKB-EC"/>
</dbReference>
<reference evidence="14 15" key="1">
    <citation type="journal article" date="2011" name="Infect. Immun.">
        <title>Complete genome sequence of Mycoplasma bovis type strain PG45 (ATCC 25523).</title>
        <authorList>
            <person name="Wise K.S."/>
            <person name="Calcutt M.J."/>
            <person name="Foecking M.F."/>
            <person name="Roske K."/>
            <person name="Madupu R."/>
            <person name="Methe B.A."/>
        </authorList>
    </citation>
    <scope>NUCLEOTIDE SEQUENCE [LARGE SCALE GENOMIC DNA]</scope>
    <source>
        <strain evidence="15">ATCC 25523 / DSM 22781 / NCTC 10131 / PG45</strain>
    </source>
</reference>
<dbReference type="InterPro" id="IPR027417">
    <property type="entry name" value="P-loop_NTPase"/>
</dbReference>
<evidence type="ECO:0000256" key="3">
    <source>
        <dbReference type="ARBA" id="ARBA00022705"/>
    </source>
</evidence>
<dbReference type="AlphaFoldDB" id="A0A454AQ55"/>
<evidence type="ECO:0000256" key="1">
    <source>
        <dbReference type="ARBA" id="ARBA00008428"/>
    </source>
</evidence>
<evidence type="ECO:0000256" key="12">
    <source>
        <dbReference type="RuleBase" id="RU362085"/>
    </source>
</evidence>
<evidence type="ECO:0000256" key="8">
    <source>
        <dbReference type="ARBA" id="ARBA00023125"/>
    </source>
</evidence>
<dbReference type="CDD" id="cd00984">
    <property type="entry name" value="DnaB_C"/>
    <property type="match status" value="1"/>
</dbReference>
<protein>
    <recommendedName>
        <fullName evidence="11 12">Replicative DNA helicase</fullName>
        <ecNumber evidence="11 12">5.6.2.3</ecNumber>
    </recommendedName>
</protein>
<proteinExistence type="inferred from homology"/>
<evidence type="ECO:0000256" key="9">
    <source>
        <dbReference type="ARBA" id="ARBA00023235"/>
    </source>
</evidence>